<dbReference type="GeneID" id="43594819"/>
<comment type="caution">
    <text evidence="16">The sequence shown here is derived from an EMBL/GenBank/DDBJ whole genome shotgun (WGS) entry which is preliminary data.</text>
</comment>
<dbReference type="EMBL" id="NPIC01000001">
    <property type="protein sequence ID" value="RDL41991.1"/>
    <property type="molecule type" value="Genomic_DNA"/>
</dbReference>
<evidence type="ECO:0000256" key="10">
    <source>
        <dbReference type="ARBA" id="ARBA00023136"/>
    </source>
</evidence>
<comment type="function">
    <text evidence="12">Catalyzes the hydrolysis of inorganic polyphosphate (polyP) chains of many hundreds of phosphate residues into shorter lengths.</text>
</comment>
<dbReference type="GO" id="GO:0006798">
    <property type="term" value="P:polyphosphate catabolic process"/>
    <property type="evidence" value="ECO:0007669"/>
    <property type="project" value="TreeGrafter"/>
</dbReference>
<feature type="region of interest" description="Disordered" evidence="13">
    <location>
        <begin position="374"/>
        <end position="396"/>
    </location>
</feature>
<feature type="compositionally biased region" description="Pro residues" evidence="13">
    <location>
        <begin position="518"/>
        <end position="530"/>
    </location>
</feature>
<evidence type="ECO:0000256" key="4">
    <source>
        <dbReference type="ARBA" id="ARBA00014458"/>
    </source>
</evidence>
<dbReference type="GO" id="GO:0004309">
    <property type="term" value="F:exopolyphosphatase activity"/>
    <property type="evidence" value="ECO:0007669"/>
    <property type="project" value="TreeGrafter"/>
</dbReference>
<dbReference type="PANTHER" id="PTHR10340:SF55">
    <property type="entry name" value="ENDOPOLYPHOSPHATASE"/>
    <property type="match status" value="1"/>
</dbReference>
<evidence type="ECO:0000256" key="11">
    <source>
        <dbReference type="ARBA" id="ARBA00023180"/>
    </source>
</evidence>
<evidence type="ECO:0000256" key="5">
    <source>
        <dbReference type="ARBA" id="ARBA00022554"/>
    </source>
</evidence>
<keyword evidence="17" id="KW-1185">Reference proteome</keyword>
<feature type="compositionally biased region" description="Basic residues" evidence="13">
    <location>
        <begin position="644"/>
        <end position="659"/>
    </location>
</feature>
<dbReference type="Gene3D" id="3.60.21.10">
    <property type="match status" value="1"/>
</dbReference>
<dbReference type="PANTHER" id="PTHR10340">
    <property type="entry name" value="SPHINGOMYELIN PHOSPHODIESTERASE"/>
    <property type="match status" value="1"/>
</dbReference>
<dbReference type="GO" id="GO:0000298">
    <property type="term" value="F:endopolyphosphatase activity"/>
    <property type="evidence" value="ECO:0007669"/>
    <property type="project" value="UniProtKB-EC"/>
</dbReference>
<comment type="similarity">
    <text evidence="2">Belongs to the endopolyphosphatase PPN1 family.</text>
</comment>
<feature type="region of interest" description="Disordered" evidence="13">
    <location>
        <begin position="608"/>
        <end position="659"/>
    </location>
</feature>
<dbReference type="RefSeq" id="XP_031874647.1">
    <property type="nucleotide sequence ID" value="XM_032010593.1"/>
</dbReference>
<feature type="domain" description="Calcineurin-like phosphoesterase" evidence="15">
    <location>
        <begin position="49"/>
        <end position="310"/>
    </location>
</feature>
<feature type="compositionally biased region" description="Basic residues" evidence="13">
    <location>
        <begin position="494"/>
        <end position="510"/>
    </location>
</feature>
<evidence type="ECO:0000256" key="12">
    <source>
        <dbReference type="PIRNR" id="PIRNR027093"/>
    </source>
</evidence>
<evidence type="ECO:0000259" key="15">
    <source>
        <dbReference type="Pfam" id="PF00149"/>
    </source>
</evidence>
<dbReference type="STRING" id="2656787.A0A370U2J0"/>
<name>A0A370U2J0_9HELO</name>
<evidence type="ECO:0000256" key="13">
    <source>
        <dbReference type="SAM" id="MobiDB-lite"/>
    </source>
</evidence>
<evidence type="ECO:0000313" key="17">
    <source>
        <dbReference type="Proteomes" id="UP000254866"/>
    </source>
</evidence>
<feature type="compositionally biased region" description="Polar residues" evidence="13">
    <location>
        <begin position="690"/>
        <end position="699"/>
    </location>
</feature>
<evidence type="ECO:0000256" key="2">
    <source>
        <dbReference type="ARBA" id="ARBA00010399"/>
    </source>
</evidence>
<evidence type="ECO:0000313" key="16">
    <source>
        <dbReference type="EMBL" id="RDL41991.1"/>
    </source>
</evidence>
<evidence type="ECO:0000256" key="14">
    <source>
        <dbReference type="SAM" id="SignalP"/>
    </source>
</evidence>
<feature type="region of interest" description="Disordered" evidence="13">
    <location>
        <begin position="683"/>
        <end position="706"/>
    </location>
</feature>
<dbReference type="GO" id="GO:0008081">
    <property type="term" value="F:phosphoric diester hydrolase activity"/>
    <property type="evidence" value="ECO:0007669"/>
    <property type="project" value="TreeGrafter"/>
</dbReference>
<evidence type="ECO:0000256" key="1">
    <source>
        <dbReference type="ARBA" id="ARBA00004576"/>
    </source>
</evidence>
<keyword evidence="6" id="KW-0812">Transmembrane</keyword>
<feature type="compositionally biased region" description="Acidic residues" evidence="13">
    <location>
        <begin position="612"/>
        <end position="640"/>
    </location>
</feature>
<dbReference type="AlphaFoldDB" id="A0A370U2J0"/>
<keyword evidence="14" id="KW-0732">Signal</keyword>
<evidence type="ECO:0000256" key="6">
    <source>
        <dbReference type="ARBA" id="ARBA00022692"/>
    </source>
</evidence>
<sequence length="706" mass="81347">MKCLAFFLAGWLLETSSASPPAQRKVLQDPLEGVKVADPRQASRRLHGKFLHITDLHPDPWYKTHSSADDDHACHRGKGPAGVYGMPTSDCDSPYALVNATFKWIEENIRDSIDFVIWTGDSARHDRDEQIPRSRDEVLNTNRWTVERFLETFSKADDPKNNLIIPVIPTFGNNDFLPHNIFRAGPNKWLDTYTEIWSEFIPEEQRHGFRNGGWYYVEVIPGKLAVFSLNTMYFFSNNAAVDGCSQHSEPGFQHFEWLRIQLQFMRERGMKAILSGHVAPARTEGKQMWDESCWQKYALWLQQYRDVVVGGLYGHMNIDHFMVQDTKEISILEEGKTSASLDMRATMDDELTINSARSYLEELRDHWSNIPDPKPIIDMQSDLEDSGKKKRGKKERERKKLLRKFGGLWCERFQVTNVGPSVVPNYFPTLRVIEYNITELGQAAVWSKEQQIPIAEEQMDWLDVNTDAAIPDQVDDQDDDIYFPELEGEDQSILKKKKKGKKGKKGKKKPKTPDFDLPSPPSKSSPPGPAYSPQTLTMLGYTQYFANLTYINNEPQAKQTNGKKSHPRPFQYEVEYDTFTDPVYKLKDMTVASYLKFAHKIGLYEPGKNDLVDEYDEPEADDSEDFDDDDDEDETDDEGVGSEKKKKKKKKKKHRKQRRNKAWLQFVKYAFVGTLDEDKLQSFDPGSDQEFWNGNSTTIELHDGEL</sequence>
<comment type="subcellular location">
    <subcellularLocation>
        <location evidence="1">Vacuole membrane</location>
        <topology evidence="1">Single-pass type II membrane protein</topology>
    </subcellularLocation>
</comment>
<organism evidence="16 17">
    <name type="scientific">Venustampulla echinocandica</name>
    <dbReference type="NCBI Taxonomy" id="2656787"/>
    <lineage>
        <taxon>Eukaryota</taxon>
        <taxon>Fungi</taxon>
        <taxon>Dikarya</taxon>
        <taxon>Ascomycota</taxon>
        <taxon>Pezizomycotina</taxon>
        <taxon>Leotiomycetes</taxon>
        <taxon>Helotiales</taxon>
        <taxon>Pleuroascaceae</taxon>
        <taxon>Venustampulla</taxon>
    </lineage>
</organism>
<dbReference type="GO" id="GO:0005774">
    <property type="term" value="C:vacuolar membrane"/>
    <property type="evidence" value="ECO:0007669"/>
    <property type="project" value="UniProtKB-SubCell"/>
</dbReference>
<proteinExistence type="inferred from homology"/>
<evidence type="ECO:0000256" key="8">
    <source>
        <dbReference type="ARBA" id="ARBA00022968"/>
    </source>
</evidence>
<dbReference type="Pfam" id="PF00149">
    <property type="entry name" value="Metallophos"/>
    <property type="match status" value="1"/>
</dbReference>
<accession>A0A370U2J0</accession>
<gene>
    <name evidence="16" type="ORF">BP5553_01970</name>
</gene>
<dbReference type="InterPro" id="IPR041805">
    <property type="entry name" value="ASMase/PPN1_MPP"/>
</dbReference>
<feature type="signal peptide" evidence="14">
    <location>
        <begin position="1"/>
        <end position="18"/>
    </location>
</feature>
<keyword evidence="7 12" id="KW-0378">Hydrolase</keyword>
<dbReference type="SUPFAM" id="SSF56300">
    <property type="entry name" value="Metallo-dependent phosphatases"/>
    <property type="match status" value="1"/>
</dbReference>
<dbReference type="CDD" id="cd00842">
    <property type="entry name" value="MPP_ASMase"/>
    <property type="match status" value="1"/>
</dbReference>
<evidence type="ECO:0000256" key="9">
    <source>
        <dbReference type="ARBA" id="ARBA00022989"/>
    </source>
</evidence>
<keyword evidence="10 12" id="KW-0472">Membrane</keyword>
<keyword evidence="8" id="KW-0735">Signal-anchor</keyword>
<reference evidence="16 17" key="1">
    <citation type="journal article" date="2018" name="IMA Fungus">
        <title>IMA Genome-F 9: Draft genome sequence of Annulohypoxylon stygium, Aspergillus mulundensis, Berkeleyomyces basicola (syn. Thielaviopsis basicola), Ceratocystis smalleyi, two Cercospora beticola strains, Coleophoma cylindrospora, Fusarium fracticaudum, Phialophora cf. hyalina, and Morchella septimelata.</title>
        <authorList>
            <person name="Wingfield B.D."/>
            <person name="Bills G.F."/>
            <person name="Dong Y."/>
            <person name="Huang W."/>
            <person name="Nel W.J."/>
            <person name="Swalarsk-Parry B.S."/>
            <person name="Vaghefi N."/>
            <person name="Wilken P.M."/>
            <person name="An Z."/>
            <person name="de Beer Z.W."/>
            <person name="De Vos L."/>
            <person name="Chen L."/>
            <person name="Duong T.A."/>
            <person name="Gao Y."/>
            <person name="Hammerbacher A."/>
            <person name="Kikkert J.R."/>
            <person name="Li Y."/>
            <person name="Li H."/>
            <person name="Li K."/>
            <person name="Li Q."/>
            <person name="Liu X."/>
            <person name="Ma X."/>
            <person name="Naidoo K."/>
            <person name="Pethybridge S.J."/>
            <person name="Sun J."/>
            <person name="Steenkamp E.T."/>
            <person name="van der Nest M.A."/>
            <person name="van Wyk S."/>
            <person name="Wingfield M.J."/>
            <person name="Xiong C."/>
            <person name="Yue Q."/>
            <person name="Zhang X."/>
        </authorList>
    </citation>
    <scope>NUCLEOTIDE SEQUENCE [LARGE SCALE GENOMIC DNA]</scope>
    <source>
        <strain evidence="16 17">BP 5553</strain>
    </source>
</reference>
<dbReference type="InterPro" id="IPR012358">
    <property type="entry name" value="EndopolyPtase_N1"/>
</dbReference>
<dbReference type="GO" id="GO:0000324">
    <property type="term" value="C:fungal-type vacuole"/>
    <property type="evidence" value="ECO:0007669"/>
    <property type="project" value="TreeGrafter"/>
</dbReference>
<evidence type="ECO:0000256" key="7">
    <source>
        <dbReference type="ARBA" id="ARBA00022801"/>
    </source>
</evidence>
<keyword evidence="11" id="KW-0325">Glycoprotein</keyword>
<dbReference type="OrthoDB" id="348678at2759"/>
<dbReference type="PIRSF" id="PIRSF027093">
    <property type="entry name" value="EndopolyPtase_N1"/>
    <property type="match status" value="1"/>
</dbReference>
<dbReference type="EC" id="3.6.1.10" evidence="3 12"/>
<feature type="region of interest" description="Disordered" evidence="13">
    <location>
        <begin position="493"/>
        <end position="535"/>
    </location>
</feature>
<dbReference type="InterPro" id="IPR029052">
    <property type="entry name" value="Metallo-depent_PP-like"/>
</dbReference>
<evidence type="ECO:0000256" key="3">
    <source>
        <dbReference type="ARBA" id="ARBA00012459"/>
    </source>
</evidence>
<dbReference type="InterPro" id="IPR004843">
    <property type="entry name" value="Calcineurin-like_PHP"/>
</dbReference>
<dbReference type="FunFam" id="3.60.21.10:FF:000082">
    <property type="entry name" value="Endopolyphosphatase"/>
    <property type="match status" value="1"/>
</dbReference>
<protein>
    <recommendedName>
        <fullName evidence="4 12">Endopolyphosphatase</fullName>
        <ecNumber evidence="3 12">3.6.1.10</ecNumber>
    </recommendedName>
</protein>
<keyword evidence="5 12" id="KW-0926">Vacuole</keyword>
<comment type="catalytic activity">
    <reaction evidence="12">
        <text>[phosphate](n+1) + n H2O = (n+1) phosphate + n H(+)</text>
        <dbReference type="Rhea" id="RHEA:22452"/>
        <dbReference type="Rhea" id="RHEA-COMP:14280"/>
        <dbReference type="ChEBI" id="CHEBI:15377"/>
        <dbReference type="ChEBI" id="CHEBI:15378"/>
        <dbReference type="ChEBI" id="CHEBI:16838"/>
        <dbReference type="ChEBI" id="CHEBI:43474"/>
        <dbReference type="EC" id="3.6.1.10"/>
    </reaction>
</comment>
<feature type="chain" id="PRO_5016760856" description="Endopolyphosphatase" evidence="14">
    <location>
        <begin position="19"/>
        <end position="706"/>
    </location>
</feature>
<keyword evidence="9" id="KW-1133">Transmembrane helix</keyword>
<dbReference type="Proteomes" id="UP000254866">
    <property type="component" value="Unassembled WGS sequence"/>
</dbReference>